<accession>G0U3B5</accession>
<keyword evidence="5" id="KW-0418">Kinase</keyword>
<dbReference type="InterPro" id="IPR000719">
    <property type="entry name" value="Prot_kinase_dom"/>
</dbReference>
<reference evidence="10" key="1">
    <citation type="journal article" date="2012" name="Proc. Natl. Acad. Sci. U.S.A.">
        <title>Antigenic diversity is generated by distinct evolutionary mechanisms in African trypanosome species.</title>
        <authorList>
            <person name="Jackson A.P."/>
            <person name="Berry A."/>
            <person name="Aslett M."/>
            <person name="Allison H.C."/>
            <person name="Burton P."/>
            <person name="Vavrova-Anderson J."/>
            <person name="Brown R."/>
            <person name="Browne H."/>
            <person name="Corton N."/>
            <person name="Hauser H."/>
            <person name="Gamble J."/>
            <person name="Gilderthorp R."/>
            <person name="Marcello L."/>
            <person name="McQuillan J."/>
            <person name="Otto T.D."/>
            <person name="Quail M.A."/>
            <person name="Sanders M.J."/>
            <person name="van Tonder A."/>
            <person name="Ginger M.L."/>
            <person name="Field M.C."/>
            <person name="Barry J.D."/>
            <person name="Hertz-Fowler C."/>
            <person name="Berriman M."/>
        </authorList>
    </citation>
    <scope>NUCLEOTIDE SEQUENCE</scope>
    <source>
        <strain evidence="10">Y486</strain>
    </source>
</reference>
<dbReference type="Pfam" id="PF00069">
    <property type="entry name" value="Pkinase"/>
    <property type="match status" value="1"/>
</dbReference>
<evidence type="ECO:0000256" key="4">
    <source>
        <dbReference type="ARBA" id="ARBA00022741"/>
    </source>
</evidence>
<dbReference type="EMBL" id="HE573025">
    <property type="protein sequence ID" value="CCC50771.1"/>
    <property type="molecule type" value="Genomic_DNA"/>
</dbReference>
<comment type="catalytic activity">
    <reaction evidence="8">
        <text>L-seryl-[protein] + ATP = O-phospho-L-seryl-[protein] + ADP + H(+)</text>
        <dbReference type="Rhea" id="RHEA:17989"/>
        <dbReference type="Rhea" id="RHEA-COMP:9863"/>
        <dbReference type="Rhea" id="RHEA-COMP:11604"/>
        <dbReference type="ChEBI" id="CHEBI:15378"/>
        <dbReference type="ChEBI" id="CHEBI:29999"/>
        <dbReference type="ChEBI" id="CHEBI:30616"/>
        <dbReference type="ChEBI" id="CHEBI:83421"/>
        <dbReference type="ChEBI" id="CHEBI:456216"/>
        <dbReference type="EC" id="2.7.11.1"/>
    </reaction>
</comment>
<evidence type="ECO:0000256" key="3">
    <source>
        <dbReference type="ARBA" id="ARBA00022679"/>
    </source>
</evidence>
<comment type="catalytic activity">
    <reaction evidence="7">
        <text>L-threonyl-[protein] + ATP = O-phospho-L-threonyl-[protein] + ADP + H(+)</text>
        <dbReference type="Rhea" id="RHEA:46608"/>
        <dbReference type="Rhea" id="RHEA-COMP:11060"/>
        <dbReference type="Rhea" id="RHEA-COMP:11605"/>
        <dbReference type="ChEBI" id="CHEBI:15378"/>
        <dbReference type="ChEBI" id="CHEBI:30013"/>
        <dbReference type="ChEBI" id="CHEBI:30616"/>
        <dbReference type="ChEBI" id="CHEBI:61977"/>
        <dbReference type="ChEBI" id="CHEBI:456216"/>
        <dbReference type="EC" id="2.7.11.1"/>
    </reaction>
</comment>
<evidence type="ECO:0000256" key="6">
    <source>
        <dbReference type="ARBA" id="ARBA00022840"/>
    </source>
</evidence>
<evidence type="ECO:0000256" key="5">
    <source>
        <dbReference type="ARBA" id="ARBA00022777"/>
    </source>
</evidence>
<dbReference type="VEuPathDB" id="TriTrypDB:TvY486_0905920"/>
<dbReference type="GO" id="GO:0005524">
    <property type="term" value="F:ATP binding"/>
    <property type="evidence" value="ECO:0007669"/>
    <property type="project" value="UniProtKB-KW"/>
</dbReference>
<dbReference type="EC" id="2.7.11.1" evidence="1"/>
<dbReference type="AlphaFoldDB" id="G0U3B5"/>
<dbReference type="SUPFAM" id="SSF56112">
    <property type="entry name" value="Protein kinase-like (PK-like)"/>
    <property type="match status" value="1"/>
</dbReference>
<protein>
    <recommendedName>
        <fullName evidence="1">non-specific serine/threonine protein kinase</fullName>
        <ecNumber evidence="1">2.7.11.1</ecNumber>
    </recommendedName>
</protein>
<dbReference type="PANTHER" id="PTHR24361">
    <property type="entry name" value="MITOGEN-ACTIVATED KINASE KINASE KINASE"/>
    <property type="match status" value="1"/>
</dbReference>
<evidence type="ECO:0000313" key="10">
    <source>
        <dbReference type="EMBL" id="CCC50771.1"/>
    </source>
</evidence>
<dbReference type="InterPro" id="IPR011009">
    <property type="entry name" value="Kinase-like_dom_sf"/>
</dbReference>
<keyword evidence="3" id="KW-0808">Transferase</keyword>
<feature type="non-terminal residue" evidence="10">
    <location>
        <position position="1"/>
    </location>
</feature>
<keyword evidence="2" id="KW-0723">Serine/threonine-protein kinase</keyword>
<evidence type="ECO:0000256" key="2">
    <source>
        <dbReference type="ARBA" id="ARBA00022527"/>
    </source>
</evidence>
<organism evidence="10">
    <name type="scientific">Trypanosoma vivax (strain Y486)</name>
    <dbReference type="NCBI Taxonomy" id="1055687"/>
    <lineage>
        <taxon>Eukaryota</taxon>
        <taxon>Discoba</taxon>
        <taxon>Euglenozoa</taxon>
        <taxon>Kinetoplastea</taxon>
        <taxon>Metakinetoplastina</taxon>
        <taxon>Trypanosomatida</taxon>
        <taxon>Trypanosomatidae</taxon>
        <taxon>Trypanosoma</taxon>
        <taxon>Duttonella</taxon>
    </lineage>
</organism>
<name>G0U3B5_TRYVY</name>
<dbReference type="InterPro" id="IPR053235">
    <property type="entry name" value="Ser_Thr_kinase"/>
</dbReference>
<dbReference type="PROSITE" id="PS50011">
    <property type="entry name" value="PROTEIN_KINASE_DOM"/>
    <property type="match status" value="1"/>
</dbReference>
<dbReference type="PANTHER" id="PTHR24361:SF433">
    <property type="entry name" value="PROTEIN KINASE DOMAIN-CONTAINING PROTEIN"/>
    <property type="match status" value="1"/>
</dbReference>
<proteinExistence type="predicted"/>
<sequence length="888" mass="97477">AFGTHLAHSANQLPPCSGFNVVQVPPGKPTVSTTCSPSAVLSPTVCEPEVGVCTSAVDEAHELETEELSLTSHPLYKTAELVSPLHEQSSTYFSYSSTLAHFNKIPSSESSLAHSNSESGEQQIGHSLLKSLYTEEENLSDCGFLTQPITFLVCRLFLPLVELADDELCTHERLKYTQLMSKRFLEVVLRVAKEEHVAVFNVRMDSVIVTFHELSGANSVNLVGPRNCAFHMVSELQKLELEFQHSVPTGSTSSPFAWGVVMHLSHLLVDMSLTTAGHTPSLCGSDVKLAHRVTELCRTLNSPLLILQPCYDVFRVCMSAVPVDMIYRHSYEGKVRTLVYDVKAAGSNENAVSSHNVYGPMMLAFALMCEKKFGDAARCVESVIDVDSSALRLHRLCQYFAQLEEGNLRMLLSGKPTYVRDGPKWRCVEGEACNFLRKAHASNTSLGRLQSSHSMEDMNDLGILNDGTHETRTLRSHSRICSATDVAPTECWKETPLPLNPSCASLTHGTSDIESKCSTLVNVGSIDTEHAGRLSICVRRRQRSAAICSVGSQSLNDEWNRHSPFGDRVVNFTRLLEERHGEKVCGKMEFDIFEPIEASPSSTVYRGLHPDGNVVAIAEYPLPSMDEMSPQVQSLFSEIELLSCCHHKNIVRYIGSCFQDGFFYTISEFVSGGSLAALVQTFHGLQPDVIRRYAGDILRGLQYLHDRNIVHRNISPNNVLVGIDGNCKVSDFCGAVECVVQKNSICISDDGAGSSEDLPESDSIAFQCPPMGCSDAALPAAAVAHNVVGNPMCFSPEACREIIDAKNDIWAFGITLCFCLSGSYPWPKEVLKDMTSFTNKVASGTLTPTPPFELMDTYLADFVNLCLRGRACDRPSAAELLYHPFIVS</sequence>
<gene>
    <name evidence="10" type="ORF">TVY486_0905920</name>
</gene>
<dbReference type="Gene3D" id="1.10.510.10">
    <property type="entry name" value="Transferase(Phosphotransferase) domain 1"/>
    <property type="match status" value="1"/>
</dbReference>
<evidence type="ECO:0000256" key="1">
    <source>
        <dbReference type="ARBA" id="ARBA00012513"/>
    </source>
</evidence>
<keyword evidence="4" id="KW-0547">Nucleotide-binding</keyword>
<dbReference type="GO" id="GO:0004674">
    <property type="term" value="F:protein serine/threonine kinase activity"/>
    <property type="evidence" value="ECO:0007669"/>
    <property type="project" value="UniProtKB-KW"/>
</dbReference>
<evidence type="ECO:0000259" key="9">
    <source>
        <dbReference type="PROSITE" id="PS50011"/>
    </source>
</evidence>
<dbReference type="GO" id="GO:0005737">
    <property type="term" value="C:cytoplasm"/>
    <property type="evidence" value="ECO:0007669"/>
    <property type="project" value="TreeGrafter"/>
</dbReference>
<dbReference type="Gene3D" id="3.30.200.20">
    <property type="entry name" value="Phosphorylase Kinase, domain 1"/>
    <property type="match status" value="1"/>
</dbReference>
<evidence type="ECO:0000256" key="7">
    <source>
        <dbReference type="ARBA" id="ARBA00047899"/>
    </source>
</evidence>
<evidence type="ECO:0000256" key="8">
    <source>
        <dbReference type="ARBA" id="ARBA00048679"/>
    </source>
</evidence>
<keyword evidence="6" id="KW-0067">ATP-binding</keyword>
<feature type="domain" description="Protein kinase" evidence="9">
    <location>
        <begin position="590"/>
        <end position="886"/>
    </location>
</feature>